<feature type="transmembrane region" description="Helical" evidence="1">
    <location>
        <begin position="111"/>
        <end position="134"/>
    </location>
</feature>
<name>A0A645GQ48_9ZZZZ</name>
<comment type="caution">
    <text evidence="2">The sequence shown here is derived from an EMBL/GenBank/DDBJ whole genome shotgun (WGS) entry which is preliminary data.</text>
</comment>
<keyword evidence="1" id="KW-0812">Transmembrane</keyword>
<reference evidence="2" key="1">
    <citation type="submission" date="2019-08" db="EMBL/GenBank/DDBJ databases">
        <authorList>
            <person name="Kucharzyk K."/>
            <person name="Murdoch R.W."/>
            <person name="Higgins S."/>
            <person name="Loffler F."/>
        </authorList>
    </citation>
    <scope>NUCLEOTIDE SEQUENCE</scope>
</reference>
<sequence>MGKPKIIGSFMEQIPGIIDSFPIVRYSETLLRIIKMTKPSVPPAPPKTEMRNICRFIRWVIVSPLDICSAFSPVCAIPKVKTIGKIIDEPLIPNNHKIFPKVTINRNPPRLPAMSVAGVSTLIIVSGKIFLVVLKKSKLIP</sequence>
<organism evidence="2">
    <name type="scientific">bioreactor metagenome</name>
    <dbReference type="NCBI Taxonomy" id="1076179"/>
    <lineage>
        <taxon>unclassified sequences</taxon>
        <taxon>metagenomes</taxon>
        <taxon>ecological metagenomes</taxon>
    </lineage>
</organism>
<evidence type="ECO:0000256" key="1">
    <source>
        <dbReference type="SAM" id="Phobius"/>
    </source>
</evidence>
<proteinExistence type="predicted"/>
<dbReference type="AlphaFoldDB" id="A0A645GQ48"/>
<keyword evidence="1" id="KW-0472">Membrane</keyword>
<keyword evidence="1" id="KW-1133">Transmembrane helix</keyword>
<evidence type="ECO:0000313" key="2">
    <source>
        <dbReference type="EMBL" id="MPN29031.1"/>
    </source>
</evidence>
<gene>
    <name evidence="2" type="ORF">SDC9_176479</name>
</gene>
<accession>A0A645GQ48</accession>
<dbReference type="EMBL" id="VSSQ01079539">
    <property type="protein sequence ID" value="MPN29031.1"/>
    <property type="molecule type" value="Genomic_DNA"/>
</dbReference>
<protein>
    <submittedName>
        <fullName evidence="2">Uncharacterized protein</fullName>
    </submittedName>
</protein>